<dbReference type="AlphaFoldDB" id="A0A6I2QXT3"/>
<dbReference type="Proteomes" id="UP000434475">
    <property type="component" value="Unassembled WGS sequence"/>
</dbReference>
<evidence type="ECO:0000313" key="2">
    <source>
        <dbReference type="Proteomes" id="UP000434475"/>
    </source>
</evidence>
<comment type="caution">
    <text evidence="1">The sequence shown here is derived from an EMBL/GenBank/DDBJ whole genome shotgun (WGS) entry which is preliminary data.</text>
</comment>
<proteinExistence type="predicted"/>
<protein>
    <submittedName>
        <fullName evidence="1">Uncharacterized protein</fullName>
    </submittedName>
</protein>
<gene>
    <name evidence="1" type="ORF">GKE97_02935</name>
</gene>
<name>A0A6I2QXT3_FLAPL</name>
<evidence type="ECO:0000313" key="1">
    <source>
        <dbReference type="EMBL" id="MSB18469.1"/>
    </source>
</evidence>
<sequence length="45" mass="4765">MREFLKFIGALLGGVVGVLLAAVWAAVLVLAGPALLKLCISYLFF</sequence>
<dbReference type="RefSeq" id="WP_172697232.1">
    <property type="nucleotide sequence ID" value="NZ_WKPR01000003.1"/>
</dbReference>
<organism evidence="1 2">
    <name type="scientific">Flavonifractor plautii</name>
    <name type="common">Fusobacterium plautii</name>
    <dbReference type="NCBI Taxonomy" id="292800"/>
    <lineage>
        <taxon>Bacteria</taxon>
        <taxon>Bacillati</taxon>
        <taxon>Bacillota</taxon>
        <taxon>Clostridia</taxon>
        <taxon>Eubacteriales</taxon>
        <taxon>Oscillospiraceae</taxon>
        <taxon>Flavonifractor</taxon>
    </lineage>
</organism>
<reference evidence="1 2" key="1">
    <citation type="journal article" date="2019" name="Nat. Med.">
        <title>A library of human gut bacterial isolates paired with longitudinal multiomics data enables mechanistic microbiome research.</title>
        <authorList>
            <person name="Poyet M."/>
            <person name="Groussin M."/>
            <person name="Gibbons S.M."/>
            <person name="Avila-Pacheco J."/>
            <person name="Jiang X."/>
            <person name="Kearney S.M."/>
            <person name="Perrotta A.R."/>
            <person name="Berdy B."/>
            <person name="Zhao S."/>
            <person name="Lieberman T.D."/>
            <person name="Swanson P.K."/>
            <person name="Smith M."/>
            <person name="Roesemann S."/>
            <person name="Alexander J.E."/>
            <person name="Rich S.A."/>
            <person name="Livny J."/>
            <person name="Vlamakis H."/>
            <person name="Clish C."/>
            <person name="Bullock K."/>
            <person name="Deik A."/>
            <person name="Scott J."/>
            <person name="Pierce K.A."/>
            <person name="Xavier R.J."/>
            <person name="Alm E.J."/>
        </authorList>
    </citation>
    <scope>NUCLEOTIDE SEQUENCE [LARGE SCALE GENOMIC DNA]</scope>
    <source>
        <strain evidence="1 2">BIOML-A2</strain>
    </source>
</reference>
<accession>A0A6I2QXT3</accession>
<dbReference type="EMBL" id="WKPR01000003">
    <property type="protein sequence ID" value="MSB18469.1"/>
    <property type="molecule type" value="Genomic_DNA"/>
</dbReference>